<protein>
    <submittedName>
        <fullName evidence="2">YibE/F family protein</fullName>
    </submittedName>
</protein>
<feature type="transmembrane region" description="Helical" evidence="1">
    <location>
        <begin position="344"/>
        <end position="366"/>
    </location>
</feature>
<feature type="transmembrane region" description="Helical" evidence="1">
    <location>
        <begin position="248"/>
        <end position="270"/>
    </location>
</feature>
<dbReference type="PANTHER" id="PTHR41771">
    <property type="entry name" value="MEMBRANE PROTEIN-RELATED"/>
    <property type="match status" value="1"/>
</dbReference>
<name>A0A267MJ34_9FIRM</name>
<feature type="transmembrane region" description="Helical" evidence="1">
    <location>
        <begin position="172"/>
        <end position="191"/>
    </location>
</feature>
<evidence type="ECO:0000313" key="2">
    <source>
        <dbReference type="EMBL" id="PAB59601.1"/>
    </source>
</evidence>
<reference evidence="2 3" key="1">
    <citation type="submission" date="2017-06" db="EMBL/GenBank/DDBJ databases">
        <title>Draft genome sequence of anaerobic fermentative bacterium Anaeromicrobium sediminis DY2726D isolated from West Pacific Ocean sediments.</title>
        <authorList>
            <person name="Zeng X."/>
        </authorList>
    </citation>
    <scope>NUCLEOTIDE SEQUENCE [LARGE SCALE GENOMIC DNA]</scope>
    <source>
        <strain evidence="2 3">DY2726D</strain>
    </source>
</reference>
<dbReference type="EMBL" id="NIBG01000006">
    <property type="protein sequence ID" value="PAB59601.1"/>
    <property type="molecule type" value="Genomic_DNA"/>
</dbReference>
<keyword evidence="1" id="KW-0472">Membrane</keyword>
<accession>A0A267MJ34</accession>
<feature type="transmembrane region" description="Helical" evidence="1">
    <location>
        <begin position="198"/>
        <end position="218"/>
    </location>
</feature>
<organism evidence="2 3">
    <name type="scientific">Anaeromicrobium sediminis</name>
    <dbReference type="NCBI Taxonomy" id="1478221"/>
    <lineage>
        <taxon>Bacteria</taxon>
        <taxon>Bacillati</taxon>
        <taxon>Bacillota</taxon>
        <taxon>Clostridia</taxon>
        <taxon>Peptostreptococcales</taxon>
        <taxon>Thermotaleaceae</taxon>
        <taxon>Anaeromicrobium</taxon>
    </lineage>
</organism>
<evidence type="ECO:0000313" key="3">
    <source>
        <dbReference type="Proteomes" id="UP000216024"/>
    </source>
</evidence>
<gene>
    <name evidence="2" type="ORF">CCE28_08500</name>
</gene>
<feature type="transmembrane region" description="Helical" evidence="1">
    <location>
        <begin position="146"/>
        <end position="166"/>
    </location>
</feature>
<feature type="transmembrane region" description="Helical" evidence="1">
    <location>
        <begin position="298"/>
        <end position="323"/>
    </location>
</feature>
<proteinExistence type="predicted"/>
<dbReference type="AlphaFoldDB" id="A0A267MJ34"/>
<dbReference type="Proteomes" id="UP000216024">
    <property type="component" value="Unassembled WGS sequence"/>
</dbReference>
<dbReference type="Pfam" id="PF07907">
    <property type="entry name" value="YibE_F"/>
    <property type="match status" value="1"/>
</dbReference>
<evidence type="ECO:0000256" key="1">
    <source>
        <dbReference type="SAM" id="Phobius"/>
    </source>
</evidence>
<keyword evidence="3" id="KW-1185">Reference proteome</keyword>
<dbReference type="PANTHER" id="PTHR41771:SF1">
    <property type="entry name" value="MEMBRANE PROTEIN"/>
    <property type="match status" value="1"/>
</dbReference>
<dbReference type="InterPro" id="IPR012507">
    <property type="entry name" value="YibE_F"/>
</dbReference>
<dbReference type="OrthoDB" id="5753718at2"/>
<feature type="transmembrane region" description="Helical" evidence="1">
    <location>
        <begin position="7"/>
        <end position="23"/>
    </location>
</feature>
<comment type="caution">
    <text evidence="2">The sequence shown here is derived from an EMBL/GenBank/DDBJ whole genome shotgun (WGS) entry which is preliminary data.</text>
</comment>
<keyword evidence="1" id="KW-0812">Transmembrane</keyword>
<keyword evidence="1" id="KW-1133">Transmembrane helix</keyword>
<sequence>MKRQYKIFIFLVIVSLIVSIIYIDSHNKSKESMNYIEAKAKVLKIDNSNVNRAGISRIGDQSLDIKILNTKFKNEEIKAVNHLTGSLEIDDFYKERDTILVSLMIENDMIVGAKTVSLYRQDWQFILFGIFVLCLLIYAKLIGLKALFSFVASLFVIWEVLIKNLLAGKNPLIITTLALTLLSGIIIFSVAGINKKGISAFVGTMFGLISTIIITVFFGNRMGFYGMTTPFAQTLMFSGYMDLNMQHIFYATIIIGASGAAMDIAMDIAASMEEIKINMPHISKKDLIKSGFNVGRSVIGTMTTTLLLAYSGGYLTLLMLFMVRETSLIQILNIKMVSAEIMRTVVGSIGLVLVAPITAVFAGWIYSDNRMFKIKLNENKSEKKIGVSH</sequence>
<dbReference type="RefSeq" id="WP_095132954.1">
    <property type="nucleotide sequence ID" value="NZ_NIBG01000006.1"/>
</dbReference>